<accession>A0A4R7ZFE4</accession>
<dbReference type="GO" id="GO:0006355">
    <property type="term" value="P:regulation of DNA-templated transcription"/>
    <property type="evidence" value="ECO:0007669"/>
    <property type="project" value="InterPro"/>
</dbReference>
<organism evidence="3 4">
    <name type="scientific">Breznakia blatticola</name>
    <dbReference type="NCBI Taxonomy" id="1754012"/>
    <lineage>
        <taxon>Bacteria</taxon>
        <taxon>Bacillati</taxon>
        <taxon>Bacillota</taxon>
        <taxon>Erysipelotrichia</taxon>
        <taxon>Erysipelotrichales</taxon>
        <taxon>Erysipelotrichaceae</taxon>
        <taxon>Breznakia</taxon>
    </lineage>
</organism>
<dbReference type="InterPro" id="IPR004341">
    <property type="entry name" value="CAT_RNA-bd_dom"/>
</dbReference>
<feature type="domain" description="PRD" evidence="2">
    <location>
        <begin position="176"/>
        <end position="281"/>
    </location>
</feature>
<reference evidence="3 4" key="1">
    <citation type="submission" date="2019-03" db="EMBL/GenBank/DDBJ databases">
        <title>Genomic Encyclopedia of Type Strains, Phase IV (KMG-IV): sequencing the most valuable type-strain genomes for metagenomic binning, comparative biology and taxonomic classification.</title>
        <authorList>
            <person name="Goeker M."/>
        </authorList>
    </citation>
    <scope>NUCLEOTIDE SEQUENCE [LARGE SCALE GENOMIC DNA]</scope>
    <source>
        <strain evidence="3 4">DSM 28867</strain>
    </source>
</reference>
<dbReference type="InterPro" id="IPR036634">
    <property type="entry name" value="PRD_sf"/>
</dbReference>
<protein>
    <submittedName>
        <fullName evidence="3">BglG family transcriptional antiterminator</fullName>
    </submittedName>
</protein>
<feature type="domain" description="PRD" evidence="2">
    <location>
        <begin position="70"/>
        <end position="175"/>
    </location>
</feature>
<dbReference type="SMART" id="SM01061">
    <property type="entry name" value="CAT_RBD"/>
    <property type="match status" value="1"/>
</dbReference>
<dbReference type="Pfam" id="PF03123">
    <property type="entry name" value="CAT_RBD"/>
    <property type="match status" value="1"/>
</dbReference>
<dbReference type="EMBL" id="SODD01000025">
    <property type="protein sequence ID" value="TDW16329.1"/>
    <property type="molecule type" value="Genomic_DNA"/>
</dbReference>
<evidence type="ECO:0000259" key="2">
    <source>
        <dbReference type="PROSITE" id="PS51372"/>
    </source>
</evidence>
<dbReference type="SUPFAM" id="SSF63520">
    <property type="entry name" value="PTS-regulatory domain, PRD"/>
    <property type="match status" value="2"/>
</dbReference>
<proteinExistence type="predicted"/>
<dbReference type="Gene3D" id="2.30.24.10">
    <property type="entry name" value="CAT RNA-binding domain"/>
    <property type="match status" value="1"/>
</dbReference>
<dbReference type="Proteomes" id="UP000294743">
    <property type="component" value="Unassembled WGS sequence"/>
</dbReference>
<keyword evidence="4" id="KW-1185">Reference proteome</keyword>
<evidence type="ECO:0000256" key="1">
    <source>
        <dbReference type="ARBA" id="ARBA00022737"/>
    </source>
</evidence>
<dbReference type="InterPro" id="IPR011608">
    <property type="entry name" value="PRD"/>
</dbReference>
<keyword evidence="1" id="KW-0677">Repeat</keyword>
<sequence>MQQTTKNYKVKKVLNNSSLIVHDRFREYVIIQKGIGFGIKADMQIKKGTPYERMYSSPLGSNQFSNVVNGFNDEIISIVMDTVQLIVAYEENGVNHTTFVTLANHLAATYTRILNGEAIKQFFSYEIKALYPESYDKAQKISQAIYRKHELMIPDAEVSYIALHIQNIQSGEKSIDLLNAIISEVYDLLTITYKFDIKNDDLNYLRFITHLRFLVEGTEQEKRQLNEHVNDALVKSYPEYTGICDDILQIIEDLTGVKLAKQERVYILIHLVNMLEGKARQ</sequence>
<dbReference type="SUPFAM" id="SSF50151">
    <property type="entry name" value="SacY-like RNA-binding domain"/>
    <property type="match status" value="1"/>
</dbReference>
<dbReference type="AlphaFoldDB" id="A0A4R7ZFE4"/>
<evidence type="ECO:0000313" key="4">
    <source>
        <dbReference type="Proteomes" id="UP000294743"/>
    </source>
</evidence>
<dbReference type="RefSeq" id="WP_166667581.1">
    <property type="nucleotide sequence ID" value="NZ_SODD01000025.1"/>
</dbReference>
<comment type="caution">
    <text evidence="3">The sequence shown here is derived from an EMBL/GenBank/DDBJ whole genome shotgun (WGS) entry which is preliminary data.</text>
</comment>
<gene>
    <name evidence="3" type="ORF">EDD63_12526</name>
</gene>
<dbReference type="GO" id="GO:0003723">
    <property type="term" value="F:RNA binding"/>
    <property type="evidence" value="ECO:0007669"/>
    <property type="project" value="InterPro"/>
</dbReference>
<dbReference type="Gene3D" id="1.10.1790.10">
    <property type="entry name" value="PRD domain"/>
    <property type="match status" value="2"/>
</dbReference>
<dbReference type="PROSITE" id="PS51372">
    <property type="entry name" value="PRD_2"/>
    <property type="match status" value="2"/>
</dbReference>
<evidence type="ECO:0000313" key="3">
    <source>
        <dbReference type="EMBL" id="TDW16329.1"/>
    </source>
</evidence>
<dbReference type="Pfam" id="PF00874">
    <property type="entry name" value="PRD"/>
    <property type="match status" value="2"/>
</dbReference>
<dbReference type="InterPro" id="IPR036650">
    <property type="entry name" value="CAT_RNA-bd_dom_sf"/>
</dbReference>
<name>A0A4R7ZFE4_9FIRM</name>
<dbReference type="PANTHER" id="PTHR30185:SF16">
    <property type="entry name" value="PROTEIN GLCT"/>
    <property type="match status" value="1"/>
</dbReference>
<dbReference type="PANTHER" id="PTHR30185">
    <property type="entry name" value="CRYPTIC BETA-GLUCOSIDE BGL OPERON ANTITERMINATOR"/>
    <property type="match status" value="1"/>
</dbReference>
<dbReference type="InterPro" id="IPR050661">
    <property type="entry name" value="BglG_antiterminators"/>
</dbReference>